<protein>
    <recommendedName>
        <fullName evidence="6">GRF-type domain-containing protein</fullName>
    </recommendedName>
</protein>
<evidence type="ECO:0000256" key="4">
    <source>
        <dbReference type="PROSITE-ProRule" id="PRU01343"/>
    </source>
</evidence>
<gene>
    <name evidence="7" type="ORF">DEO72_LG6g1325</name>
</gene>
<evidence type="ECO:0000313" key="7">
    <source>
        <dbReference type="EMBL" id="QCD96618.1"/>
    </source>
</evidence>
<feature type="region of interest" description="Disordered" evidence="5">
    <location>
        <begin position="91"/>
        <end position="115"/>
    </location>
</feature>
<sequence>MSPSQSFSSYTCNGWGMKNSSVSSHGGVMRRFDLTPVCYYGEKAITRTVRTAKNRGRKFWGCPKFKGGSEEVVGCNFFSWCSENVMEERCGPSTKNDDDSDDTAMKMVERDGEMY</sequence>
<name>A0A4D6M7X7_VIGUN</name>
<dbReference type="Proteomes" id="UP000501690">
    <property type="component" value="Linkage Group LG6"/>
</dbReference>
<dbReference type="Pfam" id="PF06839">
    <property type="entry name" value="Zn_ribbon_GRF"/>
    <property type="match status" value="1"/>
</dbReference>
<keyword evidence="2 4" id="KW-0863">Zinc-finger</keyword>
<proteinExistence type="predicted"/>
<keyword evidence="3" id="KW-0862">Zinc</keyword>
<reference evidence="7 8" key="1">
    <citation type="submission" date="2019-04" db="EMBL/GenBank/DDBJ databases">
        <title>An improved genome assembly and genetic linkage map for asparagus bean, Vigna unguiculata ssp. sesquipedialis.</title>
        <authorList>
            <person name="Xia Q."/>
            <person name="Zhang R."/>
            <person name="Dong Y."/>
        </authorList>
    </citation>
    <scope>NUCLEOTIDE SEQUENCE [LARGE SCALE GENOMIC DNA]</scope>
    <source>
        <tissue evidence="7">Leaf</tissue>
    </source>
</reference>
<dbReference type="EMBL" id="CP039350">
    <property type="protein sequence ID" value="QCD96618.1"/>
    <property type="molecule type" value="Genomic_DNA"/>
</dbReference>
<dbReference type="AlphaFoldDB" id="A0A4D6M7X7"/>
<keyword evidence="1" id="KW-0479">Metal-binding</keyword>
<evidence type="ECO:0000313" key="8">
    <source>
        <dbReference type="Proteomes" id="UP000501690"/>
    </source>
</evidence>
<accession>A0A4D6M7X7</accession>
<organism evidence="7 8">
    <name type="scientific">Vigna unguiculata</name>
    <name type="common">Cowpea</name>
    <dbReference type="NCBI Taxonomy" id="3917"/>
    <lineage>
        <taxon>Eukaryota</taxon>
        <taxon>Viridiplantae</taxon>
        <taxon>Streptophyta</taxon>
        <taxon>Embryophyta</taxon>
        <taxon>Tracheophyta</taxon>
        <taxon>Spermatophyta</taxon>
        <taxon>Magnoliopsida</taxon>
        <taxon>eudicotyledons</taxon>
        <taxon>Gunneridae</taxon>
        <taxon>Pentapetalae</taxon>
        <taxon>rosids</taxon>
        <taxon>fabids</taxon>
        <taxon>Fabales</taxon>
        <taxon>Fabaceae</taxon>
        <taxon>Papilionoideae</taxon>
        <taxon>50 kb inversion clade</taxon>
        <taxon>NPAAA clade</taxon>
        <taxon>indigoferoid/millettioid clade</taxon>
        <taxon>Phaseoleae</taxon>
        <taxon>Vigna</taxon>
    </lineage>
</organism>
<keyword evidence="8" id="KW-1185">Reference proteome</keyword>
<evidence type="ECO:0000256" key="5">
    <source>
        <dbReference type="SAM" id="MobiDB-lite"/>
    </source>
</evidence>
<feature type="compositionally biased region" description="Basic and acidic residues" evidence="5">
    <location>
        <begin position="103"/>
        <end position="115"/>
    </location>
</feature>
<dbReference type="PROSITE" id="PS51999">
    <property type="entry name" value="ZF_GRF"/>
    <property type="match status" value="1"/>
</dbReference>
<dbReference type="GO" id="GO:0008270">
    <property type="term" value="F:zinc ion binding"/>
    <property type="evidence" value="ECO:0007669"/>
    <property type="project" value="UniProtKB-KW"/>
</dbReference>
<evidence type="ECO:0000259" key="6">
    <source>
        <dbReference type="PROSITE" id="PS51999"/>
    </source>
</evidence>
<evidence type="ECO:0000256" key="1">
    <source>
        <dbReference type="ARBA" id="ARBA00022723"/>
    </source>
</evidence>
<evidence type="ECO:0000256" key="3">
    <source>
        <dbReference type="ARBA" id="ARBA00022833"/>
    </source>
</evidence>
<dbReference type="InterPro" id="IPR010666">
    <property type="entry name" value="Znf_GRF"/>
</dbReference>
<evidence type="ECO:0000256" key="2">
    <source>
        <dbReference type="ARBA" id="ARBA00022771"/>
    </source>
</evidence>
<feature type="domain" description="GRF-type" evidence="6">
    <location>
        <begin position="38"/>
        <end position="84"/>
    </location>
</feature>
<dbReference type="PANTHER" id="PTHR33248">
    <property type="entry name" value="ZINC ION-BINDING PROTEIN"/>
    <property type="match status" value="1"/>
</dbReference>